<feature type="domain" description="tRNA(Ile)-lysidine/2-thiocytidine synthase N-terminal" evidence="3">
    <location>
        <begin position="1296"/>
        <end position="1465"/>
    </location>
</feature>
<feature type="region of interest" description="Disordered" evidence="1">
    <location>
        <begin position="1056"/>
        <end position="1086"/>
    </location>
</feature>
<dbReference type="Proteomes" id="UP000708208">
    <property type="component" value="Unassembled WGS sequence"/>
</dbReference>
<accession>A0A8J2L1G4</accession>
<dbReference type="CDD" id="cd24138">
    <property type="entry name" value="TtcA-like"/>
    <property type="match status" value="1"/>
</dbReference>
<evidence type="ECO:0000256" key="1">
    <source>
        <dbReference type="SAM" id="MobiDB-lite"/>
    </source>
</evidence>
<evidence type="ECO:0000259" key="2">
    <source>
        <dbReference type="Pfam" id="PF00266"/>
    </source>
</evidence>
<comment type="caution">
    <text evidence="4">The sequence shown here is derived from an EMBL/GenBank/DDBJ whole genome shotgun (WGS) entry which is preliminary data.</text>
</comment>
<reference evidence="4" key="1">
    <citation type="submission" date="2021-06" db="EMBL/GenBank/DDBJ databases">
        <authorList>
            <person name="Hodson N. C."/>
            <person name="Mongue J. A."/>
            <person name="Jaron S. K."/>
        </authorList>
    </citation>
    <scope>NUCLEOTIDE SEQUENCE</scope>
</reference>
<dbReference type="Pfam" id="PF00266">
    <property type="entry name" value="Aminotran_5"/>
    <property type="match status" value="1"/>
</dbReference>
<evidence type="ECO:0000313" key="4">
    <source>
        <dbReference type="EMBL" id="CAG7825541.1"/>
    </source>
</evidence>
<dbReference type="PANTHER" id="PTHR43686">
    <property type="entry name" value="SULFURTRANSFERASE-RELATED"/>
    <property type="match status" value="1"/>
</dbReference>
<dbReference type="EMBL" id="CAJVCH010536650">
    <property type="protein sequence ID" value="CAG7825541.1"/>
    <property type="molecule type" value="Genomic_DNA"/>
</dbReference>
<feature type="domain" description="Aminotransferase class V" evidence="2">
    <location>
        <begin position="75"/>
        <end position="444"/>
    </location>
</feature>
<dbReference type="InterPro" id="IPR000192">
    <property type="entry name" value="Aminotrans_V_dom"/>
</dbReference>
<protein>
    <recommendedName>
        <fullName evidence="6">tRNA 2-thiocytidine biosynthesis protein TtcA</fullName>
    </recommendedName>
</protein>
<feature type="compositionally biased region" description="Polar residues" evidence="1">
    <location>
        <begin position="1155"/>
        <end position="1178"/>
    </location>
</feature>
<organism evidence="4 5">
    <name type="scientific">Allacma fusca</name>
    <dbReference type="NCBI Taxonomy" id="39272"/>
    <lineage>
        <taxon>Eukaryota</taxon>
        <taxon>Metazoa</taxon>
        <taxon>Ecdysozoa</taxon>
        <taxon>Arthropoda</taxon>
        <taxon>Hexapoda</taxon>
        <taxon>Collembola</taxon>
        <taxon>Symphypleona</taxon>
        <taxon>Sminthuridae</taxon>
        <taxon>Allacma</taxon>
    </lineage>
</organism>
<name>A0A8J2L1G4_9HEXA</name>
<keyword evidence="5" id="KW-1185">Reference proteome</keyword>
<feature type="region of interest" description="Disordered" evidence="1">
    <location>
        <begin position="1"/>
        <end position="23"/>
    </location>
</feature>
<sequence length="1541" mass="170124">MKSHGNRKFYHLPDTPPSSECGNEEFLPPGRSAKKFRSKSAHFRGSTRDLMQMIDHNIIGRDTTFQGPFGPRKSIYMDHTASGQPLRCIEGFINDNVLPYYGNTHTTTTLTSSQTTMYRHEAKDIVRNSVGASEHDAVIFCGSGATGAVHKLVQALAGDDDKPKPVVFTGPYEHHSNLLPWRDIGAKMVYIPERKDGCFDIEFLEKSLKGAVADETNKGRRLIGCFSVASNITGVVTDDVAVTILMHKFGGLALWDYSAAAAHVQIVMNSVVASTDAEGLGKKDALYFSGHKFVGGPQTPGVLVAKKSIFENTSTPHGAGGGSVFFVTSDSHRYLKNTEYREEGGTPAIIESIRLGLVFRLKDTVGSHNIVSQEAMYTKKALEAWKSTPEIKVLGPIDQPRLPIISFLIEHPETGYYLHYNYVVALLNDLFGIQTRGGCACAGTYGQALLGINLDLAHEYENLLLEDSRLDRDHLRRYLEGSPYEIFRPGFTRLSIPFYASMAEAEFVIEAVQLVAKYGWKLLPLYAFNPETGEFHHHANHMLHHRKWLSWASFDSEGIRCKERVRNNSEDCVNYKECLEQAKNILTNAYNMSQRRSLPDQTLLFDNKYRRLKWFLLPSEAQSLLNTESASAPTDNSKPFMIKEYDVIETEDDLQAKRNETTSILGALSVPKQLLKSCWSLDQSIKLSANKIVDTDNLTENSTGSELNASSNENESENEYLVAGATVTGPSICFTSEPADSVVTPSISRLCSTNDEPILDPRSLQDTKENSVIKDLRGNGAVYCRSIENHCNGNGDCNGGVPLITSSSPRPIDNLPMEPTFVPFGNMNGKTNSVEHPLSNESQLVSMPSDNNYFIYPPNGNHFVNDVNGCINQQFLSPSPTPAYPSFSSYNGSGGMQSPCPVIDNSTNFLGGYSVNQDPSNNIVYNTSPVPPQYNNYYNQSPINPLTNQVNGNSCVTPFQHSTMVQQHPNSNFVYSQDTTYHANGTDQCYGYNDVTSGNMCVSGDYSSGGWMNNGQVVITSPIPVSPHPQPPTNFCSMLPQTADCNYNSSYPSTPMSPQVSFGSPTSAVAPNTVGTPEKQHTTESMVKDAMRRVTSELANELKSEIREVISQVEQGIDPDGIRERANSFTAKDKNLENLRARSRTLSGHVLNSNFRKTGSFDSKSPASISLDETGSRLSSQASTESRESSVEIQIIQETTASVIDVAISQMFVSNESQSASTCTRTCRIKNQIPDSATKDFCEISSSLLELEISETEIKKDKVPPSSAKWHCPPKNIIKTTLQALTEFSMLKDGDKVLVCLSGGKDSLSLLHTFKQVQYNLAKSGIAFTFGAVTVDPGSSSYDPRPLIPYLASLGVPYYYEEQEIMPTAMDKGPEEVASICSFCSRMKRGRIYACARKNGYNVIALGQHLDDLTESFLMSIFHNGLLRTMKACYVVKEGDLRVIRPFVNTREKALRDFAETKGLPIIPENCPACFDAPTERHRIKQLLAQQEILFPKIYDSLRSAMQPLMAVKKTGVETKKNVDKNLFDLNSGDNSEGECI</sequence>
<feature type="region of interest" description="Disordered" evidence="1">
    <location>
        <begin position="697"/>
        <end position="717"/>
    </location>
</feature>
<evidence type="ECO:0000259" key="3">
    <source>
        <dbReference type="Pfam" id="PF01171"/>
    </source>
</evidence>
<feature type="compositionally biased region" description="Basic residues" evidence="1">
    <location>
        <begin position="1"/>
        <end position="10"/>
    </location>
</feature>
<evidence type="ECO:0000313" key="5">
    <source>
        <dbReference type="Proteomes" id="UP000708208"/>
    </source>
</evidence>
<evidence type="ECO:0008006" key="6">
    <source>
        <dbReference type="Google" id="ProtNLM"/>
    </source>
</evidence>
<feature type="compositionally biased region" description="Polar residues" evidence="1">
    <location>
        <begin position="1056"/>
        <end position="1075"/>
    </location>
</feature>
<gene>
    <name evidence="4" type="ORF">AFUS01_LOCUS35644</name>
</gene>
<dbReference type="PANTHER" id="PTHR43686:SF1">
    <property type="entry name" value="AMINOTRAN_5 DOMAIN-CONTAINING PROTEIN"/>
    <property type="match status" value="1"/>
</dbReference>
<feature type="region of interest" description="Disordered" evidence="1">
    <location>
        <begin position="1155"/>
        <end position="1190"/>
    </location>
</feature>
<dbReference type="OrthoDB" id="420046at2759"/>
<dbReference type="InterPro" id="IPR011063">
    <property type="entry name" value="TilS/TtcA_N"/>
</dbReference>
<proteinExistence type="predicted"/>
<dbReference type="Pfam" id="PF01171">
    <property type="entry name" value="ATP_bind_3"/>
    <property type="match status" value="1"/>
</dbReference>